<evidence type="ECO:0000313" key="4">
    <source>
        <dbReference type="Proteomes" id="UP000271098"/>
    </source>
</evidence>
<dbReference type="GO" id="GO:0004176">
    <property type="term" value="F:ATP-dependent peptidase activity"/>
    <property type="evidence" value="ECO:0007669"/>
    <property type="project" value="InterPro"/>
</dbReference>
<dbReference type="GO" id="GO:0004222">
    <property type="term" value="F:metalloendopeptidase activity"/>
    <property type="evidence" value="ECO:0007669"/>
    <property type="project" value="InterPro"/>
</dbReference>
<dbReference type="EMBL" id="UYRT01032796">
    <property type="protein sequence ID" value="VDK75702.1"/>
    <property type="molecule type" value="Genomic_DNA"/>
</dbReference>
<proteinExistence type="predicted"/>
<dbReference type="GO" id="GO:0005524">
    <property type="term" value="F:ATP binding"/>
    <property type="evidence" value="ECO:0007669"/>
    <property type="project" value="InterPro"/>
</dbReference>
<dbReference type="InterPro" id="IPR000642">
    <property type="entry name" value="Peptidase_M41"/>
</dbReference>
<reference evidence="3 4" key="2">
    <citation type="submission" date="2018-11" db="EMBL/GenBank/DDBJ databases">
        <authorList>
            <consortium name="Pathogen Informatics"/>
        </authorList>
    </citation>
    <scope>NUCLEOTIDE SEQUENCE [LARGE SCALE GENOMIC DNA]</scope>
</reference>
<dbReference type="GO" id="GO:0006515">
    <property type="term" value="P:protein quality control for misfolded or incompletely synthesized proteins"/>
    <property type="evidence" value="ECO:0007669"/>
    <property type="project" value="TreeGrafter"/>
</dbReference>
<evidence type="ECO:0000259" key="2">
    <source>
        <dbReference type="Pfam" id="PF01434"/>
    </source>
</evidence>
<reference evidence="5" key="1">
    <citation type="submission" date="2016-06" db="UniProtKB">
        <authorList>
            <consortium name="WormBaseParasite"/>
        </authorList>
    </citation>
    <scope>IDENTIFICATION</scope>
</reference>
<sequence length="171" mass="19220">MLAQLDTLMGGRVAEELVFGPEHVTTGAANDLKKATELAEKMVKTFGMSDKVGLRISDNESRSLISVNQLSPPMSEMIDREINRFLKESYDRAKEILTRHKKEHELLAEALLEHETLTIDEVKELLEHGKVLSRLPKTEKESKSAKSPSRHILKHPIVTPAEENVSTEGRI</sequence>
<dbReference type="WBParaSite" id="GPUH_0000968201-mRNA-1">
    <property type="protein sequence ID" value="GPUH_0000968201-mRNA-1"/>
    <property type="gene ID" value="GPUH_0000968201"/>
</dbReference>
<evidence type="ECO:0000313" key="5">
    <source>
        <dbReference type="WBParaSite" id="GPUH_0000968201-mRNA-1"/>
    </source>
</evidence>
<dbReference type="GO" id="GO:0007005">
    <property type="term" value="P:mitochondrion organization"/>
    <property type="evidence" value="ECO:0007669"/>
    <property type="project" value="TreeGrafter"/>
</dbReference>
<gene>
    <name evidence="3" type="ORF">GPUH_LOCUS9671</name>
</gene>
<dbReference type="AlphaFoldDB" id="A0A183DLT0"/>
<feature type="domain" description="Peptidase M41" evidence="2">
    <location>
        <begin position="1"/>
        <end position="125"/>
    </location>
</feature>
<dbReference type="Pfam" id="PF01434">
    <property type="entry name" value="Peptidase_M41"/>
    <property type="match status" value="1"/>
</dbReference>
<dbReference type="SUPFAM" id="SSF140990">
    <property type="entry name" value="FtsH protease domain-like"/>
    <property type="match status" value="1"/>
</dbReference>
<dbReference type="Proteomes" id="UP000271098">
    <property type="component" value="Unassembled WGS sequence"/>
</dbReference>
<organism evidence="5">
    <name type="scientific">Gongylonema pulchrum</name>
    <dbReference type="NCBI Taxonomy" id="637853"/>
    <lineage>
        <taxon>Eukaryota</taxon>
        <taxon>Metazoa</taxon>
        <taxon>Ecdysozoa</taxon>
        <taxon>Nematoda</taxon>
        <taxon>Chromadorea</taxon>
        <taxon>Rhabditida</taxon>
        <taxon>Spirurina</taxon>
        <taxon>Spiruromorpha</taxon>
        <taxon>Spiruroidea</taxon>
        <taxon>Gongylonematidae</taxon>
        <taxon>Gongylonema</taxon>
    </lineage>
</organism>
<feature type="region of interest" description="Disordered" evidence="1">
    <location>
        <begin position="136"/>
        <end position="171"/>
    </location>
</feature>
<protein>
    <submittedName>
        <fullName evidence="5">Peptidase_M41 domain-containing protein</fullName>
    </submittedName>
</protein>
<evidence type="ECO:0000313" key="3">
    <source>
        <dbReference type="EMBL" id="VDK75702.1"/>
    </source>
</evidence>
<dbReference type="OrthoDB" id="6744783at2759"/>
<dbReference type="InterPro" id="IPR037219">
    <property type="entry name" value="Peptidase_M41-like"/>
</dbReference>
<dbReference type="Gene3D" id="1.20.58.760">
    <property type="entry name" value="Peptidase M41"/>
    <property type="match status" value="1"/>
</dbReference>
<keyword evidence="4" id="KW-1185">Reference proteome</keyword>
<dbReference type="PANTHER" id="PTHR23076">
    <property type="entry name" value="METALLOPROTEASE M41 FTSH"/>
    <property type="match status" value="1"/>
</dbReference>
<accession>A0A183DLT0</accession>
<evidence type="ECO:0000256" key="1">
    <source>
        <dbReference type="SAM" id="MobiDB-lite"/>
    </source>
</evidence>
<dbReference type="GO" id="GO:0005743">
    <property type="term" value="C:mitochondrial inner membrane"/>
    <property type="evidence" value="ECO:0007669"/>
    <property type="project" value="TreeGrafter"/>
</dbReference>
<name>A0A183DLT0_9BILA</name>
<dbReference type="PANTHER" id="PTHR23076:SF97">
    <property type="entry name" value="ATP-DEPENDENT ZINC METALLOPROTEASE YME1L1"/>
    <property type="match status" value="1"/>
</dbReference>